<feature type="domain" description="Protein kinase" evidence="6">
    <location>
        <begin position="1"/>
        <end position="116"/>
    </location>
</feature>
<keyword evidence="5" id="KW-0067">ATP-binding</keyword>
<dbReference type="SUPFAM" id="SSF56112">
    <property type="entry name" value="Protein kinase-like (PK-like)"/>
    <property type="match status" value="1"/>
</dbReference>
<name>A0AAV5K2R6_9ROSI</name>
<evidence type="ECO:0000256" key="5">
    <source>
        <dbReference type="ARBA" id="ARBA00022840"/>
    </source>
</evidence>
<evidence type="ECO:0000259" key="6">
    <source>
        <dbReference type="PROSITE" id="PS50011"/>
    </source>
</evidence>
<dbReference type="PROSITE" id="PS50011">
    <property type="entry name" value="PROTEIN_KINASE_DOM"/>
    <property type="match status" value="1"/>
</dbReference>
<dbReference type="Pfam" id="PF07714">
    <property type="entry name" value="PK_Tyr_Ser-Thr"/>
    <property type="match status" value="1"/>
</dbReference>
<accession>A0AAV5K2R6</accession>
<keyword evidence="8" id="KW-1185">Reference proteome</keyword>
<evidence type="ECO:0000256" key="4">
    <source>
        <dbReference type="ARBA" id="ARBA00022777"/>
    </source>
</evidence>
<dbReference type="InterPro" id="IPR000719">
    <property type="entry name" value="Prot_kinase_dom"/>
</dbReference>
<organism evidence="7 8">
    <name type="scientific">Rubroshorea leprosula</name>
    <dbReference type="NCBI Taxonomy" id="152421"/>
    <lineage>
        <taxon>Eukaryota</taxon>
        <taxon>Viridiplantae</taxon>
        <taxon>Streptophyta</taxon>
        <taxon>Embryophyta</taxon>
        <taxon>Tracheophyta</taxon>
        <taxon>Spermatophyta</taxon>
        <taxon>Magnoliopsida</taxon>
        <taxon>eudicotyledons</taxon>
        <taxon>Gunneridae</taxon>
        <taxon>Pentapetalae</taxon>
        <taxon>rosids</taxon>
        <taxon>malvids</taxon>
        <taxon>Malvales</taxon>
        <taxon>Dipterocarpaceae</taxon>
        <taxon>Rubroshorea</taxon>
    </lineage>
</organism>
<dbReference type="InterPro" id="IPR011009">
    <property type="entry name" value="Kinase-like_dom_sf"/>
</dbReference>
<sequence length="134" mass="15238">MNPKISDFRLARIFEGTQYLANTHKVVGTLGYMSPEYALGGIFSEKSSVFSFGVLLLEIVSGKKATSFLYHGEPLSLLSHAWQLRSEGKELDLIHEALTDSFSLTEARRAYRRPFFVFRITLKIGQPCQQWFPC</sequence>
<keyword evidence="4" id="KW-0418">Kinase</keyword>
<dbReference type="PANTHER" id="PTHR27002:SF422">
    <property type="entry name" value="RECEPTOR-LIKE SERINE_THREONINE-PROTEIN KINASE"/>
    <property type="match status" value="1"/>
</dbReference>
<evidence type="ECO:0000256" key="2">
    <source>
        <dbReference type="ARBA" id="ARBA00022679"/>
    </source>
</evidence>
<dbReference type="PANTHER" id="PTHR27002">
    <property type="entry name" value="RECEPTOR-LIKE SERINE/THREONINE-PROTEIN KINASE SD1-8"/>
    <property type="match status" value="1"/>
</dbReference>
<evidence type="ECO:0000256" key="3">
    <source>
        <dbReference type="ARBA" id="ARBA00022741"/>
    </source>
</evidence>
<dbReference type="InterPro" id="IPR001245">
    <property type="entry name" value="Ser-Thr/Tyr_kinase_cat_dom"/>
</dbReference>
<dbReference type="Gene3D" id="1.10.510.10">
    <property type="entry name" value="Transferase(Phosphotransferase) domain 1"/>
    <property type="match status" value="1"/>
</dbReference>
<proteinExistence type="predicted"/>
<dbReference type="EMBL" id="BPVZ01000052">
    <property type="protein sequence ID" value="GKV19191.1"/>
    <property type="molecule type" value="Genomic_DNA"/>
</dbReference>
<dbReference type="GO" id="GO:0005886">
    <property type="term" value="C:plasma membrane"/>
    <property type="evidence" value="ECO:0007669"/>
    <property type="project" value="TreeGrafter"/>
</dbReference>
<dbReference type="AlphaFoldDB" id="A0AAV5K2R6"/>
<reference evidence="7 8" key="1">
    <citation type="journal article" date="2021" name="Commun. Biol.">
        <title>The genome of Shorea leprosula (Dipterocarpaceae) highlights the ecological relevance of drought in aseasonal tropical rainforests.</title>
        <authorList>
            <person name="Ng K.K.S."/>
            <person name="Kobayashi M.J."/>
            <person name="Fawcett J.A."/>
            <person name="Hatakeyama M."/>
            <person name="Paape T."/>
            <person name="Ng C.H."/>
            <person name="Ang C.C."/>
            <person name="Tnah L.H."/>
            <person name="Lee C.T."/>
            <person name="Nishiyama T."/>
            <person name="Sese J."/>
            <person name="O'Brien M.J."/>
            <person name="Copetti D."/>
            <person name="Mohd Noor M.I."/>
            <person name="Ong R.C."/>
            <person name="Putra M."/>
            <person name="Sireger I.Z."/>
            <person name="Indrioko S."/>
            <person name="Kosugi Y."/>
            <person name="Izuno A."/>
            <person name="Isagi Y."/>
            <person name="Lee S.L."/>
            <person name="Shimizu K.K."/>
        </authorList>
    </citation>
    <scope>NUCLEOTIDE SEQUENCE [LARGE SCALE GENOMIC DNA]</scope>
    <source>
        <strain evidence="7">214</strain>
    </source>
</reference>
<dbReference type="GO" id="GO:0004674">
    <property type="term" value="F:protein serine/threonine kinase activity"/>
    <property type="evidence" value="ECO:0007669"/>
    <property type="project" value="UniProtKB-KW"/>
</dbReference>
<gene>
    <name evidence="7" type="ORF">SLEP1_g29483</name>
</gene>
<keyword evidence="3" id="KW-0547">Nucleotide-binding</keyword>
<protein>
    <recommendedName>
        <fullName evidence="6">Protein kinase domain-containing protein</fullName>
    </recommendedName>
</protein>
<evidence type="ECO:0000313" key="7">
    <source>
        <dbReference type="EMBL" id="GKV19191.1"/>
    </source>
</evidence>
<comment type="caution">
    <text evidence="7">The sequence shown here is derived from an EMBL/GenBank/DDBJ whole genome shotgun (WGS) entry which is preliminary data.</text>
</comment>
<evidence type="ECO:0000313" key="8">
    <source>
        <dbReference type="Proteomes" id="UP001054252"/>
    </source>
</evidence>
<evidence type="ECO:0000256" key="1">
    <source>
        <dbReference type="ARBA" id="ARBA00022527"/>
    </source>
</evidence>
<keyword evidence="1" id="KW-0723">Serine/threonine-protein kinase</keyword>
<keyword evidence="2" id="KW-0808">Transferase</keyword>
<dbReference type="Proteomes" id="UP001054252">
    <property type="component" value="Unassembled WGS sequence"/>
</dbReference>
<dbReference type="GO" id="GO:0005524">
    <property type="term" value="F:ATP binding"/>
    <property type="evidence" value="ECO:0007669"/>
    <property type="project" value="UniProtKB-KW"/>
</dbReference>